<dbReference type="EMBL" id="JACHLP010000012">
    <property type="protein sequence ID" value="MBB4845907.1"/>
    <property type="molecule type" value="Genomic_DNA"/>
</dbReference>
<dbReference type="Proteomes" id="UP000562027">
    <property type="component" value="Unassembled WGS sequence"/>
</dbReference>
<dbReference type="InterPro" id="IPR000477">
    <property type="entry name" value="RT_dom"/>
</dbReference>
<dbReference type="NCBIfam" id="NF041747">
    <property type="entry name" value="Drt3a"/>
    <property type="match status" value="1"/>
</dbReference>
<dbReference type="InterPro" id="IPR051083">
    <property type="entry name" value="GrpII_Intron_Splice-Mob/Def"/>
</dbReference>
<evidence type="ECO:0000256" key="1">
    <source>
        <dbReference type="ARBA" id="ARBA00034120"/>
    </source>
</evidence>
<feature type="domain" description="Reverse transcriptase" evidence="2">
    <location>
        <begin position="1"/>
        <end position="257"/>
    </location>
</feature>
<evidence type="ECO:0000259" key="2">
    <source>
        <dbReference type="PROSITE" id="PS50878"/>
    </source>
</evidence>
<reference evidence="3 4" key="1">
    <citation type="submission" date="2020-08" db="EMBL/GenBank/DDBJ databases">
        <title>Functional genomics of gut bacteria from endangered species of beetles.</title>
        <authorList>
            <person name="Carlos-Shanley C."/>
        </authorList>
    </citation>
    <scope>NUCLEOTIDE SEQUENCE [LARGE SCALE GENOMIC DNA]</scope>
    <source>
        <strain evidence="3 4">S00239</strain>
    </source>
</reference>
<dbReference type="RefSeq" id="WP_184304280.1">
    <property type="nucleotide sequence ID" value="NZ_JACHLP010000012.1"/>
</dbReference>
<dbReference type="PANTHER" id="PTHR34047:SF8">
    <property type="entry name" value="PROTEIN YKFC"/>
    <property type="match status" value="1"/>
</dbReference>
<proteinExistence type="inferred from homology"/>
<dbReference type="AlphaFoldDB" id="A0A840LKT6"/>
<evidence type="ECO:0000313" key="3">
    <source>
        <dbReference type="EMBL" id="MBB4845907.1"/>
    </source>
</evidence>
<gene>
    <name evidence="3" type="ORF">HNP55_004461</name>
</gene>
<dbReference type="SUPFAM" id="SSF56672">
    <property type="entry name" value="DNA/RNA polymerases"/>
    <property type="match status" value="1"/>
</dbReference>
<sequence length="407" mass="46247">MDQSFSTKSFWRLLRRGDPEKYSLGVGNSAIRLSLSDIETQVQDEHFAFSSFKTQIRNGCLVLTSSTAADEFVLRKIADNLRRALNISSADRNSIVPQVIQLAKEAKDETIHKFDIKGFFESIDRSRLLIDLKLEPTVSPKTIQLIANLFNSDQIKHSAGLPRGLSVSSILSEYYLRKFEDGCRRLPYCYFYTRYVDDALFFCHGDASTIESDINKLLPTGLTLNARKTTCIKIDKDGITGSKTSASREISYLGYSIKFPSTKKDKFTVSIPEKKVSKIKSRIAISIMQYIRDEKYEDLILRIRFLTSNFKVGGSKQNGTLYSGIYYNHQYINKESATTIFKELDCFLQKLVYSKTGSIGTKLSSRLNNAQRRHICSHSFLKGHSAPVFRHFKNKQLGEARGVWAHA</sequence>
<dbReference type="PROSITE" id="PS50878">
    <property type="entry name" value="RT_POL"/>
    <property type="match status" value="1"/>
</dbReference>
<dbReference type="CDD" id="cd01646">
    <property type="entry name" value="RT_Bac_retron_I"/>
    <property type="match status" value="1"/>
</dbReference>
<dbReference type="InterPro" id="IPR043502">
    <property type="entry name" value="DNA/RNA_pol_sf"/>
</dbReference>
<organism evidence="3 4">
    <name type="scientific">Roseateles oligotrophus</name>
    <dbReference type="NCBI Taxonomy" id="1769250"/>
    <lineage>
        <taxon>Bacteria</taxon>
        <taxon>Pseudomonadati</taxon>
        <taxon>Pseudomonadota</taxon>
        <taxon>Betaproteobacteria</taxon>
        <taxon>Burkholderiales</taxon>
        <taxon>Sphaerotilaceae</taxon>
        <taxon>Roseateles</taxon>
    </lineage>
</organism>
<keyword evidence="4" id="KW-1185">Reference proteome</keyword>
<name>A0A840LKT6_9BURK</name>
<protein>
    <recommendedName>
        <fullName evidence="2">Reverse transcriptase domain-containing protein</fullName>
    </recommendedName>
</protein>
<comment type="caution">
    <text evidence="3">The sequence shown here is derived from an EMBL/GenBank/DDBJ whole genome shotgun (WGS) entry which is preliminary data.</text>
</comment>
<evidence type="ECO:0000313" key="4">
    <source>
        <dbReference type="Proteomes" id="UP000562027"/>
    </source>
</evidence>
<dbReference type="PANTHER" id="PTHR34047">
    <property type="entry name" value="NUCLEAR INTRON MATURASE 1, MITOCHONDRIAL-RELATED"/>
    <property type="match status" value="1"/>
</dbReference>
<accession>A0A840LKT6</accession>
<dbReference type="Pfam" id="PF00078">
    <property type="entry name" value="RVT_1"/>
    <property type="match status" value="1"/>
</dbReference>
<comment type="similarity">
    <text evidence="1">Belongs to the bacterial reverse transcriptase family.</text>
</comment>